<dbReference type="InterPro" id="IPR053151">
    <property type="entry name" value="RNase_H-like"/>
</dbReference>
<gene>
    <name evidence="2" type="ORF">AAHA92_05136</name>
</gene>
<dbReference type="CDD" id="cd06222">
    <property type="entry name" value="RNase_H_like"/>
    <property type="match status" value="1"/>
</dbReference>
<dbReference type="InterPro" id="IPR036397">
    <property type="entry name" value="RNaseH_sf"/>
</dbReference>
<name>A0ABD1I4P7_SALDI</name>
<evidence type="ECO:0000313" key="2">
    <source>
        <dbReference type="EMBL" id="KAL1562569.1"/>
    </source>
</evidence>
<comment type="caution">
    <text evidence="2">The sequence shown here is derived from an EMBL/GenBank/DDBJ whole genome shotgun (WGS) entry which is preliminary data.</text>
</comment>
<accession>A0ABD1I4P7</accession>
<dbReference type="AlphaFoldDB" id="A0ABD1I4P7"/>
<dbReference type="Gene3D" id="3.30.420.10">
    <property type="entry name" value="Ribonuclease H-like superfamily/Ribonuclease H"/>
    <property type="match status" value="1"/>
</dbReference>
<dbReference type="PANTHER" id="PTHR47723">
    <property type="entry name" value="OS05G0353850 PROTEIN"/>
    <property type="match status" value="1"/>
</dbReference>
<reference evidence="2 3" key="1">
    <citation type="submission" date="2024-06" db="EMBL/GenBank/DDBJ databases">
        <title>A chromosome level genome sequence of Diviner's sage (Salvia divinorum).</title>
        <authorList>
            <person name="Ford S.A."/>
            <person name="Ro D.-K."/>
            <person name="Ness R.W."/>
            <person name="Phillips M.A."/>
        </authorList>
    </citation>
    <scope>NUCLEOTIDE SEQUENCE [LARGE SCALE GENOMIC DNA]</scope>
    <source>
        <strain evidence="2">SAF-2024a</strain>
        <tissue evidence="2">Leaf</tissue>
    </source>
</reference>
<dbReference type="EMBL" id="JBEAFC010000003">
    <property type="protein sequence ID" value="KAL1562569.1"/>
    <property type="molecule type" value="Genomic_DNA"/>
</dbReference>
<sequence length="294" mass="32974">MACVYGFNPTIVVSSFCPPIPFIAIRPVLSYPLIKEYDTCPESLNGFKYKVMAKIVLNDGEELMSLFDLCHALHSIWRPSLTWRVIPVGAQGFYSLQFSSYRDLVKVASAPSYTLQCGLITIVHDQLDANTTGPAATLVRWHRPPPSWLKVNTDGSSFGTSSSCGGIFRDHRGKVMASFSTQLGEGTAFEAELAACINALDIASDRGWRKLWLESDCTRVVELLYSRSKDVPKKYEGPWMRVLDRLQHMEFRVTHIYREGNRVADALASPNVQTELVSELLYQDTIGCVNLRVR</sequence>
<proteinExistence type="predicted"/>
<evidence type="ECO:0000313" key="3">
    <source>
        <dbReference type="Proteomes" id="UP001567538"/>
    </source>
</evidence>
<dbReference type="PANTHER" id="PTHR47723:SF23">
    <property type="entry name" value="REVERSE TRANSCRIPTASE-LIKE PROTEIN"/>
    <property type="match status" value="1"/>
</dbReference>
<dbReference type="InterPro" id="IPR002156">
    <property type="entry name" value="RNaseH_domain"/>
</dbReference>
<dbReference type="Pfam" id="PF13456">
    <property type="entry name" value="RVT_3"/>
    <property type="match status" value="1"/>
</dbReference>
<dbReference type="InterPro" id="IPR012337">
    <property type="entry name" value="RNaseH-like_sf"/>
</dbReference>
<organism evidence="2 3">
    <name type="scientific">Salvia divinorum</name>
    <name type="common">Maria pastora</name>
    <name type="synonym">Diviner's sage</name>
    <dbReference type="NCBI Taxonomy" id="28513"/>
    <lineage>
        <taxon>Eukaryota</taxon>
        <taxon>Viridiplantae</taxon>
        <taxon>Streptophyta</taxon>
        <taxon>Embryophyta</taxon>
        <taxon>Tracheophyta</taxon>
        <taxon>Spermatophyta</taxon>
        <taxon>Magnoliopsida</taxon>
        <taxon>eudicotyledons</taxon>
        <taxon>Gunneridae</taxon>
        <taxon>Pentapetalae</taxon>
        <taxon>asterids</taxon>
        <taxon>lamiids</taxon>
        <taxon>Lamiales</taxon>
        <taxon>Lamiaceae</taxon>
        <taxon>Nepetoideae</taxon>
        <taxon>Mentheae</taxon>
        <taxon>Salviinae</taxon>
        <taxon>Salvia</taxon>
        <taxon>Salvia subgen. Calosphace</taxon>
    </lineage>
</organism>
<feature type="domain" description="RNase H type-1" evidence="1">
    <location>
        <begin position="145"/>
        <end position="273"/>
    </location>
</feature>
<dbReference type="Proteomes" id="UP001567538">
    <property type="component" value="Unassembled WGS sequence"/>
</dbReference>
<dbReference type="SUPFAM" id="SSF53098">
    <property type="entry name" value="Ribonuclease H-like"/>
    <property type="match status" value="1"/>
</dbReference>
<dbReference type="PROSITE" id="PS50879">
    <property type="entry name" value="RNASE_H_1"/>
    <property type="match status" value="1"/>
</dbReference>
<evidence type="ECO:0000259" key="1">
    <source>
        <dbReference type="PROSITE" id="PS50879"/>
    </source>
</evidence>
<dbReference type="InterPro" id="IPR044730">
    <property type="entry name" value="RNase_H-like_dom_plant"/>
</dbReference>
<protein>
    <recommendedName>
        <fullName evidence="1">RNase H type-1 domain-containing protein</fullName>
    </recommendedName>
</protein>
<keyword evidence="3" id="KW-1185">Reference proteome</keyword>